<reference evidence="1 2" key="1">
    <citation type="submission" date="2019-06" db="EMBL/GenBank/DDBJ databases">
        <title>Whole genome shotgun sequence of Brevibacillus formosus NBRC 15716.</title>
        <authorList>
            <person name="Hosoyama A."/>
            <person name="Uohara A."/>
            <person name="Ohji S."/>
            <person name="Ichikawa N."/>
        </authorList>
    </citation>
    <scope>NUCLEOTIDE SEQUENCE [LARGE SCALE GENOMIC DNA]</scope>
    <source>
        <strain evidence="1 2">NBRC 15716</strain>
    </source>
</reference>
<proteinExistence type="predicted"/>
<dbReference type="EMBL" id="BJOL01000003">
    <property type="protein sequence ID" value="GED56366.1"/>
    <property type="molecule type" value="Genomic_DNA"/>
</dbReference>
<organism evidence="1 2">
    <name type="scientific">Brevibacillus formosus</name>
    <dbReference type="NCBI Taxonomy" id="54913"/>
    <lineage>
        <taxon>Bacteria</taxon>
        <taxon>Bacillati</taxon>
        <taxon>Bacillota</taxon>
        <taxon>Bacilli</taxon>
        <taxon>Bacillales</taxon>
        <taxon>Paenibacillaceae</taxon>
        <taxon>Brevibacillus</taxon>
    </lineage>
</organism>
<evidence type="ECO:0000313" key="1">
    <source>
        <dbReference type="EMBL" id="GED56366.1"/>
    </source>
</evidence>
<evidence type="ECO:0000313" key="2">
    <source>
        <dbReference type="Proteomes" id="UP000319498"/>
    </source>
</evidence>
<name>A0ABQ0SZ50_9BACL</name>
<comment type="caution">
    <text evidence="1">The sequence shown here is derived from an EMBL/GenBank/DDBJ whole genome shotgun (WGS) entry which is preliminary data.</text>
</comment>
<gene>
    <name evidence="1" type="ORF">BFO01nite_04980</name>
</gene>
<protein>
    <submittedName>
        <fullName evidence="1">Uncharacterized protein</fullName>
    </submittedName>
</protein>
<keyword evidence="2" id="KW-1185">Reference proteome</keyword>
<sequence length="58" mass="6527">MVTSNSSNCSPTTTPPLSFLFVYESSSLDENEIHYHNVIVMENGGGFNIEEKIKKARY</sequence>
<accession>A0ABQ0SZ50</accession>
<dbReference type="Proteomes" id="UP000319498">
    <property type="component" value="Unassembled WGS sequence"/>
</dbReference>